<dbReference type="Pfam" id="PF22936">
    <property type="entry name" value="Pol_BBD"/>
    <property type="match status" value="1"/>
</dbReference>
<evidence type="ECO:0000256" key="1">
    <source>
        <dbReference type="ARBA" id="ARBA00022679"/>
    </source>
</evidence>
<dbReference type="GO" id="GO:0016779">
    <property type="term" value="F:nucleotidyltransferase activity"/>
    <property type="evidence" value="ECO:0007669"/>
    <property type="project" value="UniProtKB-KW"/>
</dbReference>
<feature type="region of interest" description="Disordered" evidence="7">
    <location>
        <begin position="1303"/>
        <end position="1326"/>
    </location>
</feature>
<name>A0A6L2KGZ3_TANCI</name>
<evidence type="ECO:0000256" key="5">
    <source>
        <dbReference type="ARBA" id="ARBA00022759"/>
    </source>
</evidence>
<dbReference type="SUPFAM" id="SSF50630">
    <property type="entry name" value="Acid proteases"/>
    <property type="match status" value="1"/>
</dbReference>
<feature type="region of interest" description="Disordered" evidence="7">
    <location>
        <begin position="407"/>
        <end position="435"/>
    </location>
</feature>
<evidence type="ECO:0000256" key="4">
    <source>
        <dbReference type="ARBA" id="ARBA00022750"/>
    </source>
</evidence>
<accession>A0A6L2KGZ3</accession>
<feature type="region of interest" description="Disordered" evidence="7">
    <location>
        <begin position="1224"/>
        <end position="1282"/>
    </location>
</feature>
<gene>
    <name evidence="9" type="ORF">Tci_020739</name>
</gene>
<dbReference type="InterPro" id="IPR043128">
    <property type="entry name" value="Rev_trsase/Diguanyl_cyclase"/>
</dbReference>
<dbReference type="InterPro" id="IPR012337">
    <property type="entry name" value="RNaseH-like_sf"/>
</dbReference>
<dbReference type="InterPro" id="IPR013103">
    <property type="entry name" value="RVT_2"/>
</dbReference>
<feature type="compositionally biased region" description="Polar residues" evidence="7">
    <location>
        <begin position="415"/>
        <end position="424"/>
    </location>
</feature>
<feature type="compositionally biased region" description="Polar residues" evidence="7">
    <location>
        <begin position="1973"/>
        <end position="1982"/>
    </location>
</feature>
<evidence type="ECO:0000256" key="2">
    <source>
        <dbReference type="ARBA" id="ARBA00022695"/>
    </source>
</evidence>
<dbReference type="Gene3D" id="3.10.10.10">
    <property type="entry name" value="HIV Type 1 Reverse Transcriptase, subunit A, domain 1"/>
    <property type="match status" value="1"/>
</dbReference>
<sequence length="3412" mass="386828">MPTSPPSPLISLSPPSVGERLSRCTTPSAHSSPPPVPSPLLPSSGCLTQTQTLRIASTQALVDTVIAALPSPSLLPPSLYIPPPVDHRNDIPESELPPRKRSCLSTLGPREVRYGIGDTWVDPVEAVPEIAPMTLGEDSPSGDINDYGRGGGLCFPRGLGSFDPGTSDTATFVGYSYSDNTRRIMALVTRQGPTTSPKTTNPNNLTPEAVQAVIDQALQRNSTNRDGSHSSDGDNRRNVQTVRPCFYADIMICQPLNFKGTEGVSGLTQWIEKMELVFHISGYAIENQVKFATCTLLGAALTWWNGQKECTKFVANETEKIDKYISGLPNNIYGNVRASKPKTLDETIELANDLMDQKLRTYAERQTDNKRKASDSSRNNHGHQQQPSKRQNVAKLYNIGSGEPKLYEGSLPKSFGNTNVANTQRENRETPKGNGCFECRAPGHFKKDLPKLKNKDGGNGNTQGWVYAVGNTEKNGNASRNLNSNVLTVTSLLNNRYASILFDTGANRSFISNAFSSLIDIAPTPLENSYDVELADGKIVEVDTIMRGCSLNLLNHPFNIDLMPVELGSFDIIIGIDWLRKYHAVIVCDEKLVRIPYGDENLIFRHDESNNNRESRLTIISCSKAQEYMAKGCQIFLAQISAKKKEDKSEGKMCIDYRELNKLTVKNRYQFSRIDNLFDQLQGSNIYSKIDLRSGYHQLRDKNDHEEHLKAILKFLKKEKLYAKFLKCEFWILKVQFLSHVIDSRGIHVDPAKIESIKDWASPKTSTEIRQFLGLAGYYRRFIEGFSKIAKSMTKLNQKGIKFDWGQKEENAFQLIKQKLSSASILALPEGSKDFVVYCDASHKGFGVVSMQREKMWRHYLYGTTCTVFTDHKSLQHIFDQKELNIRQRHWLELLSDYDCEIRYHPGKENVVADALSRKEWRAQIEALKPKNLLNEDRSFQKALGTDLSMSTAYHPKINGQSERTIQTLKDMLRACVIDFGKGWVKHLPLAEFSYNNSYHASIKAAPYEALYGRKCRSPMCWDEVGEAQLTGPEMIQDTTEKIVLIKQRIQAAKDRQKSNADLKRKLILFKVEDRVMLKVDTRPNGEALRKCILSGPYKPTTVLVHVVEATDNSPAVPKHTTLETPSNMSPENKAHFLAEKEAIHLILTGIGDKIYSTVDACQTAQEIWKAIERLQQGQRSISSTTSAGMVKQYQNEVNELCAEKLARNANPLSLVATAQASQDPFYQSSRSHRSQAPSLKPSIPTRSHTSTRHKKEIAKPITPPSETASEEDSDSEQAQRDTDMQKNLALIAKYFKKIYKPTNNNLRTSSNSKNKNVDTTPREKVGSQVVQKTGIHCLNCKEYRLFAKECKKPKRVKDSAYHKEKIVTPLFVKKTSRHNLGLVDMDEKVDEQELESHYSYMAMIQEVPNADSGTDSEPLEQVQNDTGYNVFANRLQHFEQSESVSNTCLVETGDSNVTPNSPDMCEDDIQNEQNDVESDDERVALANLITNLKLDTKQTEFEKYKAFNDCTVDYGKLERKLNKALGQLAHKDTVIRGGLKTKAYELSVVKEKHDELMKHSLLTKSHYEGLVKQKTKVITDLKLREEHNIEKMLSMEEQLQFLNEIIYKRSQSIQIIHMMAPKVSTYNGRRTFANPRYLKQAQYEIPCLYAYPYDQNSHANRLIPDGEETLALERENALAELQCMYLHKVKECNYLAQKLSKQTESISKKVHTELLQRFAKLEQHSISLEIALQKCKEQKLIEKGKGKSMDTKVDRPSIVRQQNAQQIPKPSVLGKPTSFSDSLERRYFPKTKLVLKTNVSEVLSKSVTAQTLPQAAKKGVSNTNVLRPGMYRINNRTSHTRATQLPQNVMNTNLCVSTSIGVNHKPNVSRPQLKSNQSRDKVLPNNSQVEVKKTQVEVHPRIPSVSNKMKSVTACKDSLNSRTLNANAICATCNKCLVDSNHFACVTKILNDVHARTKKPIVVPVSSRKPKTQANKSITTPNKKKVASKPTNQRPQSYFRVMYENTNKAWKWWIERQIPSAYKWVPKPTKQWVPKAKMQWIVQLILFIIDSGCTKHMTGNLKLLCNFVEKILGTVHFGNDQFTPILGYGDLVQGNVMINRVYYVEGLKHNLFSVGQFCDANLEVTPTQAWLWHRRLSHLNFNYMNLLSKKDIVIGLPKLKYVKDQLCSSCELSKAKEISFKSKVVPSLKGRLNLLHMDLCGPMRVASINGKKYILVIVDDYSRYTWTLFLRSKDETPEVGTEFLNKTLNAFFKEEGIEHQTSTARTPEHNGVVKRRNRTLVEAARTMLSASQLPLFFWAKAIPTVSYTQNRSIIISTHDKTSYHILNERKPSIKHLYIFGCICYITRDGENLDKMKEKGDQCILVGYSTQSKGYRVYSKRTRMRVESIHIRFDEIKEVSKTFVANNTSGLSTSAPSTHTNVHAKENNNDQAEEGEHLQDDEFTNPLCAPAQENAESSSSNVGNSNVPTFNQSHVSEYRWTKDYPLEQVRGNPLRPVQTRRQLATDLEMCMFALTVWELVDKPYGKSIIKLKWLWKNKKNEDQTVIRNKARLVAKGYAQEEGIDFEESFAPVARLEVVWIFIAYAAHKSFLIFQMDMKTAFLNGPLKEEVYVAQPDGFVDPDHPEKVYRLRKALYGLKQAPRAWYDELSKFLISKGFTKGTIDLTLFTIRYGKDILLVQIYVDDIIFGSTNPKYSKRFEKLMHIRFEMSLIGEMKFFLGLQIHQSPSGIFINQAKYTLEILHKHGMDKGQSIGTPMATKPKLDADLSGNPVDQTDHRSKIGSLMYLTSSRPDIVQAVCFCARHQSRPTEKHLKVVKRIFRYLRGIVHMGLWYPKDSSFELTAFSDADHAGCIDSHKSTFGGIQFLGDKLVSWMSKKQNCTAMSSVEVEYVALSASCAQVMWMRTQLQDYGFNYNKIPLYCNSQSAITTSCNPVQHSRTKHIDTQYHFIKEQVENGIIELYFVRTEYQLADMFTKALPDDRFKYLVRRIDGNPSRAIIKQDLGRSYALSWKPCQGDSLNPPDHSNSYFPNNSSVTILRRQNKRRAPNVVEPELRTIIEVTPMADNQTMEELIQAPTKRACPRHGFTELTQIDTFYNGLNENDQDSLNVVAGGNLLSKTTREALHINENKLKFRHSRNKPNVSRMNTTFRENASKLDDRIDKLADQISTLVDIFAKKVVTPATVKAVEESCVTCGGNHAYYNCDATNSNQSSVCTTTAKILLNENCSAMLLKKLPEKHEDPGKFLLPCDFSGMNVYHALANLDPSINLMPLSIWKKLSLPKLTPARMTLKLANRYITRPKGVAEDVFVKVRKFRFPTEFVVVDFEADPRIDHVDCDPKGDICLIEKLLNDDPFQLPSMDLKQGEVAKEKFSIEEPPELELKDLPSHLEYAYLEGVDKLPVIIAKDLKDDEKEAL</sequence>
<dbReference type="EMBL" id="BKCJ010002468">
    <property type="protein sequence ID" value="GEU48761.1"/>
    <property type="molecule type" value="Genomic_DNA"/>
</dbReference>
<comment type="caution">
    <text evidence="9">The sequence shown here is derived from an EMBL/GenBank/DDBJ whole genome shotgun (WGS) entry which is preliminary data.</text>
</comment>
<protein>
    <submittedName>
        <fullName evidence="9">Retrovirus-related Pol polyprotein from transposon TNT 1-94</fullName>
    </submittedName>
</protein>
<dbReference type="CDD" id="cd00303">
    <property type="entry name" value="retropepsin_like"/>
    <property type="match status" value="2"/>
</dbReference>
<evidence type="ECO:0000313" key="9">
    <source>
        <dbReference type="EMBL" id="GEU48761.1"/>
    </source>
</evidence>
<keyword evidence="5" id="KW-0255">Endonuclease</keyword>
<reference evidence="9" key="1">
    <citation type="journal article" date="2019" name="Sci. Rep.">
        <title>Draft genome of Tanacetum cinerariifolium, the natural source of mosquito coil.</title>
        <authorList>
            <person name="Yamashiro T."/>
            <person name="Shiraishi A."/>
            <person name="Satake H."/>
            <person name="Nakayama K."/>
        </authorList>
    </citation>
    <scope>NUCLEOTIDE SEQUENCE</scope>
</reference>
<dbReference type="PANTHER" id="PTHR37984:SF5">
    <property type="entry name" value="PROTEIN NYNRIN-LIKE"/>
    <property type="match status" value="1"/>
</dbReference>
<feature type="compositionally biased region" description="Basic and acidic residues" evidence="7">
    <location>
        <begin position="365"/>
        <end position="375"/>
    </location>
</feature>
<dbReference type="SUPFAM" id="SSF56672">
    <property type="entry name" value="DNA/RNA polymerases"/>
    <property type="match status" value="2"/>
</dbReference>
<dbReference type="FunFam" id="3.30.70.270:FF:000020">
    <property type="entry name" value="Transposon Tf2-6 polyprotein-like Protein"/>
    <property type="match status" value="1"/>
</dbReference>
<feature type="compositionally biased region" description="Polar residues" evidence="7">
    <location>
        <begin position="1224"/>
        <end position="1238"/>
    </location>
</feature>
<dbReference type="Pfam" id="PF17919">
    <property type="entry name" value="RT_RNaseH_2"/>
    <property type="match status" value="1"/>
</dbReference>
<dbReference type="GO" id="GO:0003676">
    <property type="term" value="F:nucleic acid binding"/>
    <property type="evidence" value="ECO:0007669"/>
    <property type="project" value="InterPro"/>
</dbReference>
<dbReference type="InterPro" id="IPR050951">
    <property type="entry name" value="Retrovirus_Pol_polyprotein"/>
</dbReference>
<dbReference type="GO" id="GO:0004519">
    <property type="term" value="F:endonuclease activity"/>
    <property type="evidence" value="ECO:0007669"/>
    <property type="project" value="UniProtKB-KW"/>
</dbReference>
<keyword evidence="3" id="KW-0540">Nuclease</keyword>
<feature type="domain" description="Integrase catalytic" evidence="8">
    <location>
        <begin position="904"/>
        <end position="1015"/>
    </location>
</feature>
<dbReference type="Pfam" id="PF08284">
    <property type="entry name" value="RVP_2"/>
    <property type="match status" value="1"/>
</dbReference>
<dbReference type="GO" id="GO:0004190">
    <property type="term" value="F:aspartic-type endopeptidase activity"/>
    <property type="evidence" value="ECO:0007669"/>
    <property type="project" value="UniProtKB-KW"/>
</dbReference>
<dbReference type="SUPFAM" id="SSF53098">
    <property type="entry name" value="Ribonuclease H-like"/>
    <property type="match status" value="2"/>
</dbReference>
<keyword evidence="5" id="KW-0378">Hydrolase</keyword>
<dbReference type="InterPro" id="IPR036397">
    <property type="entry name" value="RNaseH_sf"/>
</dbReference>
<feature type="compositionally biased region" description="Polar residues" evidence="7">
    <location>
        <begin position="376"/>
        <end position="391"/>
    </location>
</feature>
<dbReference type="InterPro" id="IPR054722">
    <property type="entry name" value="PolX-like_BBD"/>
</dbReference>
<dbReference type="Gene3D" id="3.30.420.10">
    <property type="entry name" value="Ribonuclease H-like superfamily/Ribonuclease H"/>
    <property type="match status" value="2"/>
</dbReference>
<dbReference type="Pfam" id="PF13976">
    <property type="entry name" value="gag_pre-integrs"/>
    <property type="match status" value="1"/>
</dbReference>
<evidence type="ECO:0000256" key="3">
    <source>
        <dbReference type="ARBA" id="ARBA00022722"/>
    </source>
</evidence>
<keyword evidence="4" id="KW-0645">Protease</keyword>
<dbReference type="Gene3D" id="3.30.70.270">
    <property type="match status" value="3"/>
</dbReference>
<keyword evidence="6" id="KW-0511">Multifunctional enzyme</keyword>
<feature type="region of interest" description="Disordered" evidence="7">
    <location>
        <begin position="1"/>
        <end position="43"/>
    </location>
</feature>
<feature type="compositionally biased region" description="Polar residues" evidence="7">
    <location>
        <begin position="1303"/>
        <end position="1320"/>
    </location>
</feature>
<dbReference type="InterPro" id="IPR025724">
    <property type="entry name" value="GAG-pre-integrase_dom"/>
</dbReference>
<feature type="region of interest" description="Disordered" evidence="7">
    <location>
        <begin position="365"/>
        <end position="392"/>
    </location>
</feature>
<dbReference type="InterPro" id="IPR041577">
    <property type="entry name" value="RT_RNaseH_2"/>
</dbReference>
<organism evidence="9">
    <name type="scientific">Tanacetum cinerariifolium</name>
    <name type="common">Dalmatian daisy</name>
    <name type="synonym">Chrysanthemum cinerariifolium</name>
    <dbReference type="NCBI Taxonomy" id="118510"/>
    <lineage>
        <taxon>Eukaryota</taxon>
        <taxon>Viridiplantae</taxon>
        <taxon>Streptophyta</taxon>
        <taxon>Embryophyta</taxon>
        <taxon>Tracheophyta</taxon>
        <taxon>Spermatophyta</taxon>
        <taxon>Magnoliopsida</taxon>
        <taxon>eudicotyledons</taxon>
        <taxon>Gunneridae</taxon>
        <taxon>Pentapetalae</taxon>
        <taxon>asterids</taxon>
        <taxon>campanulids</taxon>
        <taxon>Asterales</taxon>
        <taxon>Asteraceae</taxon>
        <taxon>Asteroideae</taxon>
        <taxon>Anthemideae</taxon>
        <taxon>Anthemidinae</taxon>
        <taxon>Tanacetum</taxon>
    </lineage>
</organism>
<dbReference type="Gene3D" id="2.40.70.10">
    <property type="entry name" value="Acid Proteases"/>
    <property type="match status" value="2"/>
</dbReference>
<dbReference type="CDD" id="cd09274">
    <property type="entry name" value="RNase_HI_RT_Ty3"/>
    <property type="match status" value="1"/>
</dbReference>
<evidence type="ECO:0000256" key="6">
    <source>
        <dbReference type="ARBA" id="ARBA00023268"/>
    </source>
</evidence>
<evidence type="ECO:0000256" key="7">
    <source>
        <dbReference type="SAM" id="MobiDB-lite"/>
    </source>
</evidence>
<proteinExistence type="predicted"/>
<dbReference type="PANTHER" id="PTHR37984">
    <property type="entry name" value="PROTEIN CBG26694"/>
    <property type="match status" value="1"/>
</dbReference>
<dbReference type="CDD" id="cd09272">
    <property type="entry name" value="RNase_HI_RT_Ty1"/>
    <property type="match status" value="1"/>
</dbReference>
<keyword evidence="1" id="KW-0808">Transferase</keyword>
<dbReference type="InterPro" id="IPR057670">
    <property type="entry name" value="SH3_retrovirus"/>
</dbReference>
<feature type="region of interest" description="Disordered" evidence="7">
    <location>
        <begin position="1967"/>
        <end position="1993"/>
    </location>
</feature>
<dbReference type="InterPro" id="IPR043502">
    <property type="entry name" value="DNA/RNA_pol_sf"/>
</dbReference>
<dbReference type="Pfam" id="PF07727">
    <property type="entry name" value="RVT_2"/>
    <property type="match status" value="1"/>
</dbReference>
<dbReference type="PROSITE" id="PS50994">
    <property type="entry name" value="INTEGRASE"/>
    <property type="match status" value="2"/>
</dbReference>
<evidence type="ECO:0000259" key="8">
    <source>
        <dbReference type="PROSITE" id="PS50994"/>
    </source>
</evidence>
<feature type="domain" description="Integrase catalytic" evidence="8">
    <location>
        <begin position="2241"/>
        <end position="2331"/>
    </location>
</feature>
<dbReference type="InterPro" id="IPR001584">
    <property type="entry name" value="Integrase_cat-core"/>
</dbReference>
<keyword evidence="2" id="KW-0548">Nucleotidyltransferase</keyword>
<dbReference type="GO" id="GO:0015074">
    <property type="term" value="P:DNA integration"/>
    <property type="evidence" value="ECO:0007669"/>
    <property type="project" value="InterPro"/>
</dbReference>
<dbReference type="CDD" id="cd01647">
    <property type="entry name" value="RT_LTR"/>
    <property type="match status" value="1"/>
</dbReference>
<keyword evidence="4" id="KW-0064">Aspartyl protease</keyword>
<dbReference type="Pfam" id="PF25597">
    <property type="entry name" value="SH3_retrovirus"/>
    <property type="match status" value="1"/>
</dbReference>
<dbReference type="InterPro" id="IPR021109">
    <property type="entry name" value="Peptidase_aspartic_dom_sf"/>
</dbReference>